<organism evidence="1 2">
    <name type="scientific">Enemella dayhoffiae</name>
    <dbReference type="NCBI Taxonomy" id="2016507"/>
    <lineage>
        <taxon>Bacteria</taxon>
        <taxon>Bacillati</taxon>
        <taxon>Actinomycetota</taxon>
        <taxon>Actinomycetes</taxon>
        <taxon>Propionibacteriales</taxon>
        <taxon>Propionibacteriaceae</taxon>
        <taxon>Enemella</taxon>
    </lineage>
</organism>
<dbReference type="Pfam" id="PF10103">
    <property type="entry name" value="Zincin_2"/>
    <property type="match status" value="1"/>
</dbReference>
<dbReference type="OrthoDB" id="142939at2"/>
<accession>A0A255H955</accession>
<comment type="caution">
    <text evidence="1">The sequence shown here is derived from an EMBL/GenBank/DDBJ whole genome shotgun (WGS) entry which is preliminary data.</text>
</comment>
<keyword evidence="2" id="KW-1185">Reference proteome</keyword>
<reference evidence="1 2" key="1">
    <citation type="submission" date="2017-07" db="EMBL/GenBank/DDBJ databases">
        <title>Draft whole genome sequences of clinical Proprionibacteriaceae strains.</title>
        <authorList>
            <person name="Bernier A.-M."/>
            <person name="Bernard K."/>
            <person name="Domingo M.-C."/>
        </authorList>
    </citation>
    <scope>NUCLEOTIDE SEQUENCE [LARGE SCALE GENOMIC DNA]</scope>
    <source>
        <strain evidence="1 2">NML 130396</strain>
    </source>
</reference>
<proteinExistence type="predicted"/>
<dbReference type="AlphaFoldDB" id="A0A255H955"/>
<gene>
    <name evidence="1" type="ORF">CGZ93_04665</name>
</gene>
<dbReference type="Gene3D" id="1.20.150.30">
    <property type="entry name" value="Zincin-like metallopeptidase, N-terminal domain"/>
    <property type="match status" value="1"/>
</dbReference>
<sequence length="342" mass="37097">MTATIALPPIDWDAATATGARLVPVGPRVTPGEAAQLVAELRECAVRAQPRVRETARIDAPTDTAPVLVVDRASWVRGNVESTRGLLGGLGAPEDGTSGFSARASGAELGSVLAWLGTKVLGQFDPFHEPAGRLLLVAPNVLHAERQLGVDPHDFRLWVCLHEETHRVQFTAHPWLREHLRAEATGLLHNLDLTTPALTDLLRRLREDGNNVTLLDLIGPDAAATRGVIERVTAVMSLLEGHADVVMDEVGPAVVGSVSQIRRRFEQRRTGRGVDRLVRRLLGLDLKLAQYRDGARFCRAVVDRVGFDGFNRVFASAEALPTLAEIHDPGAWLRRQGFPGVG</sequence>
<dbReference type="Proteomes" id="UP000216311">
    <property type="component" value="Unassembled WGS sequence"/>
</dbReference>
<dbReference type="EMBL" id="NMVQ01000005">
    <property type="protein sequence ID" value="OYO24115.1"/>
    <property type="molecule type" value="Genomic_DNA"/>
</dbReference>
<evidence type="ECO:0000313" key="2">
    <source>
        <dbReference type="Proteomes" id="UP000216311"/>
    </source>
</evidence>
<protein>
    <submittedName>
        <fullName evidence="1">Coenzyme F420 biosynthesis-associated protein</fullName>
    </submittedName>
</protein>
<dbReference type="SUPFAM" id="SSF55486">
    <property type="entry name" value="Metalloproteases ('zincins'), catalytic domain"/>
    <property type="match status" value="1"/>
</dbReference>
<evidence type="ECO:0000313" key="1">
    <source>
        <dbReference type="EMBL" id="OYO24115.1"/>
    </source>
</evidence>
<name>A0A255H955_9ACTN</name>
<dbReference type="InterPro" id="IPR042271">
    <property type="entry name" value="Zinicin_2_N"/>
</dbReference>
<dbReference type="NCBIfam" id="TIGR03883">
    <property type="entry name" value="DUF2342_F420"/>
    <property type="match status" value="1"/>
</dbReference>
<dbReference type="RefSeq" id="WP_094362995.1">
    <property type="nucleotide sequence ID" value="NZ_NMVQ01000005.1"/>
</dbReference>
<dbReference type="InterPro" id="IPR018766">
    <property type="entry name" value="Zinicin_2"/>
</dbReference>
<dbReference type="PANTHER" id="PTHR39420">
    <property type="match status" value="1"/>
</dbReference>
<dbReference type="NCBIfam" id="TIGR03624">
    <property type="entry name" value="putative hydrolase"/>
    <property type="match status" value="1"/>
</dbReference>
<dbReference type="InterPro" id="IPR022454">
    <property type="entry name" value="CHP03883_F420-assoc"/>
</dbReference>
<dbReference type="PANTHER" id="PTHR39420:SF1">
    <property type="entry name" value="HYDROLASE"/>
    <property type="match status" value="1"/>
</dbReference>